<dbReference type="RefSeq" id="WP_142854618.1">
    <property type="nucleotide sequence ID" value="NZ_FXWW01000007.1"/>
</dbReference>
<gene>
    <name evidence="1" type="ORF">FIL88_14635</name>
</gene>
<keyword evidence="2" id="KW-1185">Reference proteome</keyword>
<name>A0A545SM08_9RHOB</name>
<sequence length="292" mass="32808">MKIAIHIGAHCTDGDHLTKSLLKNADQLLSHGVAVPGPMRYRGLLGQIMVKLKGSVATVETQDMLIDELVDSQKVDRVILGHQHSLGVHHRALEDRRLYPLAERNTAWMRNVFPDHEVSFFLGISNIANFYPDIIDAVNDDQRPPILETIDPRDLFWSDVVENIRTACPDAPITVWCNEDTPVIWPDVMRSIAGLAPSVSLNSGEFDILEQITAREGMARLRAYVDENPFQSSAQRARILNAFMEKFARDDTVEREVSLPGWTQDLVDDLSENYERDLQDIASITGVTLLTP</sequence>
<proteinExistence type="predicted"/>
<reference evidence="1 2" key="1">
    <citation type="submission" date="2019-06" db="EMBL/GenBank/DDBJ databases">
        <title>A novel species of marine bacteria.</title>
        <authorList>
            <person name="Wang Y."/>
        </authorList>
    </citation>
    <scope>NUCLEOTIDE SEQUENCE [LARGE SCALE GENOMIC DNA]</scope>
    <source>
        <strain evidence="1 2">MA1-10</strain>
    </source>
</reference>
<evidence type="ECO:0000313" key="1">
    <source>
        <dbReference type="EMBL" id="TQV66008.1"/>
    </source>
</evidence>
<dbReference type="Proteomes" id="UP000315816">
    <property type="component" value="Unassembled WGS sequence"/>
</dbReference>
<comment type="caution">
    <text evidence="1">The sequence shown here is derived from an EMBL/GenBank/DDBJ whole genome shotgun (WGS) entry which is preliminary data.</text>
</comment>
<dbReference type="OrthoDB" id="7816979at2"/>
<evidence type="ECO:0000313" key="2">
    <source>
        <dbReference type="Proteomes" id="UP000315816"/>
    </source>
</evidence>
<organism evidence="1 2">
    <name type="scientific">Aliiroseovarius halocynthiae</name>
    <dbReference type="NCBI Taxonomy" id="985055"/>
    <lineage>
        <taxon>Bacteria</taxon>
        <taxon>Pseudomonadati</taxon>
        <taxon>Pseudomonadota</taxon>
        <taxon>Alphaproteobacteria</taxon>
        <taxon>Rhodobacterales</taxon>
        <taxon>Paracoccaceae</taxon>
        <taxon>Aliiroseovarius</taxon>
    </lineage>
</organism>
<dbReference type="AlphaFoldDB" id="A0A545SM08"/>
<dbReference type="EMBL" id="VICH01000012">
    <property type="protein sequence ID" value="TQV66008.1"/>
    <property type="molecule type" value="Genomic_DNA"/>
</dbReference>
<protein>
    <submittedName>
        <fullName evidence="1">Uncharacterized protein</fullName>
    </submittedName>
</protein>
<accession>A0A545SM08</accession>